<keyword evidence="6" id="KW-1185">Reference proteome</keyword>
<dbReference type="PANTHER" id="PTHR48024">
    <property type="entry name" value="GEO13361P1-RELATED"/>
    <property type="match status" value="1"/>
</dbReference>
<dbReference type="Proteomes" id="UP001187471">
    <property type="component" value="Unassembled WGS sequence"/>
</dbReference>
<dbReference type="SUPFAM" id="SSF54928">
    <property type="entry name" value="RNA-binding domain, RBD"/>
    <property type="match status" value="1"/>
</dbReference>
<dbReference type="InterPro" id="IPR050886">
    <property type="entry name" value="RNA-binding_reg"/>
</dbReference>
<comment type="caution">
    <text evidence="5">The sequence shown here is derived from an EMBL/GenBank/DDBJ whole genome shotgun (WGS) entry which is preliminary data.</text>
</comment>
<dbReference type="CDD" id="cd00590">
    <property type="entry name" value="RRM_SF"/>
    <property type="match status" value="1"/>
</dbReference>
<dbReference type="SMART" id="SM00360">
    <property type="entry name" value="RRM"/>
    <property type="match status" value="1"/>
</dbReference>
<dbReference type="AlphaFoldDB" id="A0AA88QZ32"/>
<gene>
    <name evidence="5" type="ORF">RJ640_029661</name>
</gene>
<dbReference type="InterPro" id="IPR012677">
    <property type="entry name" value="Nucleotide-bd_a/b_plait_sf"/>
</dbReference>
<evidence type="ECO:0000313" key="5">
    <source>
        <dbReference type="EMBL" id="KAK2967765.1"/>
    </source>
</evidence>
<dbReference type="EMBL" id="JAVXUO010002989">
    <property type="protein sequence ID" value="KAK2967765.1"/>
    <property type="molecule type" value="Genomic_DNA"/>
</dbReference>
<feature type="compositionally biased region" description="Basic and acidic residues" evidence="3">
    <location>
        <begin position="164"/>
        <end position="224"/>
    </location>
</feature>
<dbReference type="PROSITE" id="PS50102">
    <property type="entry name" value="RRM"/>
    <property type="match status" value="1"/>
</dbReference>
<proteinExistence type="predicted"/>
<dbReference type="GO" id="GO:0005739">
    <property type="term" value="C:mitochondrion"/>
    <property type="evidence" value="ECO:0007669"/>
    <property type="project" value="TreeGrafter"/>
</dbReference>
<dbReference type="GO" id="GO:0003723">
    <property type="term" value="F:RNA binding"/>
    <property type="evidence" value="ECO:0007669"/>
    <property type="project" value="UniProtKB-UniRule"/>
</dbReference>
<evidence type="ECO:0000256" key="3">
    <source>
        <dbReference type="SAM" id="MobiDB-lite"/>
    </source>
</evidence>
<reference evidence="5" key="1">
    <citation type="submission" date="2022-12" db="EMBL/GenBank/DDBJ databases">
        <title>Draft genome assemblies for two species of Escallonia (Escalloniales).</title>
        <authorList>
            <person name="Chanderbali A."/>
            <person name="Dervinis C."/>
            <person name="Anghel I."/>
            <person name="Soltis D."/>
            <person name="Soltis P."/>
            <person name="Zapata F."/>
        </authorList>
    </citation>
    <scope>NUCLEOTIDE SEQUENCE</scope>
    <source>
        <strain evidence="5">UCBG92.1500</strain>
        <tissue evidence="5">Leaf</tissue>
    </source>
</reference>
<feature type="domain" description="RRM" evidence="4">
    <location>
        <begin position="7"/>
        <end position="93"/>
    </location>
</feature>
<accession>A0AA88QZ32</accession>
<evidence type="ECO:0000256" key="2">
    <source>
        <dbReference type="PROSITE-ProRule" id="PRU00176"/>
    </source>
</evidence>
<dbReference type="GO" id="GO:0005634">
    <property type="term" value="C:nucleus"/>
    <property type="evidence" value="ECO:0007669"/>
    <property type="project" value="TreeGrafter"/>
</dbReference>
<dbReference type="PANTHER" id="PTHR48024:SF56">
    <property type="entry name" value="HETEROGENEOUS NUCLEAR RIBONUCLEOPROTEIN A0"/>
    <property type="match status" value="1"/>
</dbReference>
<feature type="compositionally biased region" description="Basic and acidic residues" evidence="3">
    <location>
        <begin position="236"/>
        <end position="252"/>
    </location>
</feature>
<keyword evidence="1 2" id="KW-0694">RNA-binding</keyword>
<evidence type="ECO:0000313" key="6">
    <source>
        <dbReference type="Proteomes" id="UP001187471"/>
    </source>
</evidence>
<dbReference type="InterPro" id="IPR000504">
    <property type="entry name" value="RRM_dom"/>
</dbReference>
<feature type="region of interest" description="Disordered" evidence="3">
    <location>
        <begin position="164"/>
        <end position="252"/>
    </location>
</feature>
<evidence type="ECO:0000256" key="1">
    <source>
        <dbReference type="ARBA" id="ARBA00022884"/>
    </source>
</evidence>
<dbReference type="Gene3D" id="3.30.70.330">
    <property type="match status" value="1"/>
</dbReference>
<organism evidence="5 6">
    <name type="scientific">Escallonia rubra</name>
    <dbReference type="NCBI Taxonomy" id="112253"/>
    <lineage>
        <taxon>Eukaryota</taxon>
        <taxon>Viridiplantae</taxon>
        <taxon>Streptophyta</taxon>
        <taxon>Embryophyta</taxon>
        <taxon>Tracheophyta</taxon>
        <taxon>Spermatophyta</taxon>
        <taxon>Magnoliopsida</taxon>
        <taxon>eudicotyledons</taxon>
        <taxon>Gunneridae</taxon>
        <taxon>Pentapetalae</taxon>
        <taxon>asterids</taxon>
        <taxon>campanulids</taxon>
        <taxon>Escalloniales</taxon>
        <taxon>Escalloniaceae</taxon>
        <taxon>Escallonia</taxon>
    </lineage>
</organism>
<protein>
    <recommendedName>
        <fullName evidence="4">RRM domain-containing protein</fullName>
    </recommendedName>
</protein>
<dbReference type="InterPro" id="IPR035979">
    <property type="entry name" value="RBD_domain_sf"/>
</dbReference>
<name>A0AA88QZ32_9ASTE</name>
<dbReference type="Pfam" id="PF00076">
    <property type="entry name" value="RRM_1"/>
    <property type="match status" value="1"/>
</dbReference>
<evidence type="ECO:0000259" key="4">
    <source>
        <dbReference type="PROSITE" id="PS50102"/>
    </source>
</evidence>
<sequence length="341" mass="39892">MTVDDDNSVYVGGLSYDATEDGLREAFSYYGSILDRPQFAGDGRIRIVNDRGVGGKCYGFVTFRNPQSAVQAIDGMDGQIIDGRTVKVNEVRTRAIRSNFGRDSVRRNSERGMEWDRSRDRERDHEYDRDRYRVRHRERSRDRDQDRERGFDRARENDRTRDRFLDRDRGREQDRDREEIKQEHDKNRDQEWERDLNSDRDQDREVHRATSYRRSGDKEKERPLKILNGFDLNDTPSRELQSESSGDNHDQAEKRMDVLNQKLGELQKEICDMEELVEEKGQLALALQEKSQNLEDALAAAKKLTSHRQMQLTKYLVDSTMMEVDYGDAGLREGVLANGDT</sequence>